<dbReference type="Gene3D" id="1.10.443.10">
    <property type="entry name" value="Intergrase catalytic core"/>
    <property type="match status" value="1"/>
</dbReference>
<dbReference type="InterPro" id="IPR013762">
    <property type="entry name" value="Integrase-like_cat_sf"/>
</dbReference>
<keyword evidence="1" id="KW-0233">DNA recombination</keyword>
<dbReference type="GO" id="GO:0006310">
    <property type="term" value="P:DNA recombination"/>
    <property type="evidence" value="ECO:0007669"/>
    <property type="project" value="UniProtKB-KW"/>
</dbReference>
<dbReference type="AlphaFoldDB" id="A0A291C030"/>
<sequence length="245" mass="28061">MHKRLKVTINHAVKTGVLTRNPCTGTEIAGNDKNVRKTKFLNTSDILKIENVVKLEWRPRNCAIVIAIHKGARYAEIIGLTWDDIDFDNSLITINKTWDTHFAHDFSTTKNESSNRIIYIDDALKNYLKTYRTKQKELFLLKGISNKLNLVVSQEETHPLLNKSINVYLKNTCDQLDVPKITLHALRHTHTVQLIEAGVDIIYISLRLGHADISTTLSIYTHISKELETLNRARINEFFNLKNGS</sequence>
<protein>
    <recommendedName>
        <fullName evidence="2">Tyr recombinase domain-containing protein</fullName>
    </recommendedName>
</protein>
<dbReference type="KEGG" id="bths:CNY62_10905"/>
<dbReference type="Pfam" id="PF00589">
    <property type="entry name" value="Phage_integrase"/>
    <property type="match status" value="1"/>
</dbReference>
<dbReference type="GO" id="GO:0015074">
    <property type="term" value="P:DNA integration"/>
    <property type="evidence" value="ECO:0007669"/>
    <property type="project" value="InterPro"/>
</dbReference>
<dbReference type="PROSITE" id="PS51898">
    <property type="entry name" value="TYR_RECOMBINASE"/>
    <property type="match status" value="1"/>
</dbReference>
<dbReference type="SUPFAM" id="SSF56349">
    <property type="entry name" value="DNA breaking-rejoining enzymes"/>
    <property type="match status" value="1"/>
</dbReference>
<evidence type="ECO:0000313" key="3">
    <source>
        <dbReference type="EMBL" id="ATF26819.1"/>
    </source>
</evidence>
<dbReference type="InterPro" id="IPR011010">
    <property type="entry name" value="DNA_brk_join_enz"/>
</dbReference>
<dbReference type="PANTHER" id="PTHR30349">
    <property type="entry name" value="PHAGE INTEGRASE-RELATED"/>
    <property type="match status" value="1"/>
</dbReference>
<dbReference type="CDD" id="cd01189">
    <property type="entry name" value="INT_ICEBs1_C_like"/>
    <property type="match status" value="1"/>
</dbReference>
<reference evidence="3 4" key="1">
    <citation type="submission" date="2017-09" db="EMBL/GenBank/DDBJ databases">
        <title>Complete Genome Sequences of Two Strains of the Meat Spoilage Bacterium Brochothrix thermosphacta Isolated from Ground Chicken.</title>
        <authorList>
            <person name="Paoli G.C."/>
            <person name="Wijey C."/>
            <person name="Chen C.-Y."/>
            <person name="Nguyen L."/>
            <person name="Yan X."/>
            <person name="Irwin P.L."/>
        </authorList>
    </citation>
    <scope>NUCLEOTIDE SEQUENCE [LARGE SCALE GENOMIC DNA]</scope>
    <source>
        <strain evidence="3 4">BI</strain>
    </source>
</reference>
<keyword evidence="4" id="KW-1185">Reference proteome</keyword>
<proteinExistence type="predicted"/>
<dbReference type="PANTHER" id="PTHR30349:SF64">
    <property type="entry name" value="PROPHAGE INTEGRASE INTD-RELATED"/>
    <property type="match status" value="1"/>
</dbReference>
<name>A0A291C030_BROTH</name>
<dbReference type="InterPro" id="IPR050090">
    <property type="entry name" value="Tyrosine_recombinase_XerCD"/>
</dbReference>
<organism evidence="3 4">
    <name type="scientific">Brochothrix thermosphacta</name>
    <name type="common">Microbacterium thermosphactum</name>
    <dbReference type="NCBI Taxonomy" id="2756"/>
    <lineage>
        <taxon>Bacteria</taxon>
        <taxon>Bacillati</taxon>
        <taxon>Bacillota</taxon>
        <taxon>Bacilli</taxon>
        <taxon>Bacillales</taxon>
        <taxon>Listeriaceae</taxon>
        <taxon>Brochothrix</taxon>
    </lineage>
</organism>
<evidence type="ECO:0000256" key="1">
    <source>
        <dbReference type="ARBA" id="ARBA00023172"/>
    </source>
</evidence>
<evidence type="ECO:0000313" key="4">
    <source>
        <dbReference type="Proteomes" id="UP000243591"/>
    </source>
</evidence>
<evidence type="ECO:0000259" key="2">
    <source>
        <dbReference type="PROSITE" id="PS51898"/>
    </source>
</evidence>
<dbReference type="Proteomes" id="UP000243591">
    <property type="component" value="Chromosome"/>
</dbReference>
<dbReference type="EMBL" id="CP023483">
    <property type="protein sequence ID" value="ATF26819.1"/>
    <property type="molecule type" value="Genomic_DNA"/>
</dbReference>
<accession>A0A291C030</accession>
<feature type="domain" description="Tyr recombinase" evidence="2">
    <location>
        <begin position="36"/>
        <end position="234"/>
    </location>
</feature>
<dbReference type="InterPro" id="IPR002104">
    <property type="entry name" value="Integrase_catalytic"/>
</dbReference>
<dbReference type="GO" id="GO:0003677">
    <property type="term" value="F:DNA binding"/>
    <property type="evidence" value="ECO:0007669"/>
    <property type="project" value="InterPro"/>
</dbReference>
<gene>
    <name evidence="3" type="ORF">CNY62_10905</name>
</gene>